<dbReference type="InterPro" id="IPR000182">
    <property type="entry name" value="GNAT_dom"/>
</dbReference>
<dbReference type="Pfam" id="PF24553">
    <property type="entry name" value="Rv0428c_C"/>
    <property type="match status" value="1"/>
</dbReference>
<protein>
    <submittedName>
        <fullName evidence="1">Acetyltransferase (GNAT) family protein</fullName>
    </submittedName>
</protein>
<keyword evidence="2" id="KW-1185">Reference proteome</keyword>
<dbReference type="Gene3D" id="3.40.630.30">
    <property type="match status" value="1"/>
</dbReference>
<dbReference type="CDD" id="cd04301">
    <property type="entry name" value="NAT_SF"/>
    <property type="match status" value="1"/>
</dbReference>
<dbReference type="AlphaFoldDB" id="A0A0F6QXH5"/>
<organism evidence="1 2">
    <name type="scientific">Corynebacterium camporealensis</name>
    <dbReference type="NCBI Taxonomy" id="161896"/>
    <lineage>
        <taxon>Bacteria</taxon>
        <taxon>Bacillati</taxon>
        <taxon>Actinomycetota</taxon>
        <taxon>Actinomycetes</taxon>
        <taxon>Mycobacteriales</taxon>
        <taxon>Corynebacteriaceae</taxon>
        <taxon>Corynebacterium</taxon>
    </lineage>
</organism>
<dbReference type="HOGENOM" id="CLU_048109_3_0_11"/>
<reference evidence="1 2" key="1">
    <citation type="journal article" date="2015" name="Genome Announc.">
        <title>Complete Genome Sequence of Corynebacterium camporealensis DSM 44610, Isolated from the Milk of a Manchega Sheep with Subclinical Mastitis.</title>
        <authorList>
            <person name="Ruckert C."/>
            <person name="Albersmeier A."/>
            <person name="Winkler A."/>
            <person name="Tauch A."/>
        </authorList>
    </citation>
    <scope>NUCLEOTIDE SEQUENCE [LARGE SCALE GENOMIC DNA]</scope>
    <source>
        <strain evidence="1 2">DSM 44610</strain>
    </source>
</reference>
<sequence>MSYIFRSDAVEIGDRVVARRVVDGGHSDVIGHVLSLDPLRIRPQMAGGYPSDKDAIEIPANELHIIKKLSPYTVRNSDIRAVETATAKAFPGKEHTWTSDGQWLMRAGDGVTGRSNSAAPLGPSAGFNPVPIEEIDAFYRRHNLPTRLLVPERIGKPAERLITDWDVEPEILVMVARDLPATVDIANSAARTDHDFRFAITDQPDDAWLNLYHFRGQALPPKALEYLRQHIDGHMGFGQLYDAHGSTVAITRGTLTSAGNGDIWLGYSAVEVDPAFRRQGLATLLGARMLSWGLDHGADAAYLQVQASNTAGIGLYHKLGFVEQHRHRYATRISGTL</sequence>
<dbReference type="PATRIC" id="fig|161896.4.peg.1995"/>
<dbReference type="InterPro" id="IPR056935">
    <property type="entry name" value="Rv0428c-like_C"/>
</dbReference>
<dbReference type="KEGG" id="ccj:UL81_10240"/>
<dbReference type="OrthoDB" id="9775595at2"/>
<dbReference type="GO" id="GO:0016747">
    <property type="term" value="F:acyltransferase activity, transferring groups other than amino-acyl groups"/>
    <property type="evidence" value="ECO:0007669"/>
    <property type="project" value="InterPro"/>
</dbReference>
<dbReference type="PANTHER" id="PTHR43072">
    <property type="entry name" value="N-ACETYLTRANSFERASE"/>
    <property type="match status" value="1"/>
</dbReference>
<evidence type="ECO:0000313" key="2">
    <source>
        <dbReference type="Proteomes" id="UP000033566"/>
    </source>
</evidence>
<gene>
    <name evidence="1" type="ORF">UL81_10240</name>
</gene>
<dbReference type="InterPro" id="IPR016181">
    <property type="entry name" value="Acyl_CoA_acyltransferase"/>
</dbReference>
<dbReference type="PROSITE" id="PS51186">
    <property type="entry name" value="GNAT"/>
    <property type="match status" value="1"/>
</dbReference>
<dbReference type="STRING" id="161896.UL81_10240"/>
<keyword evidence="1" id="KW-0808">Transferase</keyword>
<accession>A0A0F6QXH5</accession>
<dbReference type="RefSeq" id="WP_035104363.1">
    <property type="nucleotide sequence ID" value="NZ_CP011311.1"/>
</dbReference>
<proteinExistence type="predicted"/>
<name>A0A0F6QXH5_9CORY</name>
<dbReference type="SUPFAM" id="SSF55729">
    <property type="entry name" value="Acyl-CoA N-acyltransferases (Nat)"/>
    <property type="match status" value="1"/>
</dbReference>
<evidence type="ECO:0000313" key="1">
    <source>
        <dbReference type="EMBL" id="AKE39982.1"/>
    </source>
</evidence>
<dbReference type="EMBL" id="CP011311">
    <property type="protein sequence ID" value="AKE39982.1"/>
    <property type="molecule type" value="Genomic_DNA"/>
</dbReference>
<dbReference type="Proteomes" id="UP000033566">
    <property type="component" value="Chromosome"/>
</dbReference>